<keyword evidence="7" id="KW-1185">Reference proteome</keyword>
<evidence type="ECO:0000256" key="5">
    <source>
        <dbReference type="HAMAP-Rule" id="MF_01609"/>
    </source>
</evidence>
<dbReference type="STRING" id="471852.Tcur_2802"/>
<dbReference type="Proteomes" id="UP000001918">
    <property type="component" value="Chromosome"/>
</dbReference>
<accession>D1A6U3</accession>
<evidence type="ECO:0000313" key="7">
    <source>
        <dbReference type="Proteomes" id="UP000001918"/>
    </source>
</evidence>
<dbReference type="GO" id="GO:0005524">
    <property type="term" value="F:ATP binding"/>
    <property type="evidence" value="ECO:0007669"/>
    <property type="project" value="UniProtKB-KW"/>
</dbReference>
<comment type="function">
    <text evidence="5">ATP-dependent carboxylate-amine ligase which exhibits weak glutamate--cysteine ligase activity.</text>
</comment>
<protein>
    <recommendedName>
        <fullName evidence="5">Putative glutamate--cysteine ligase 2</fullName>
        <ecNumber evidence="5">6.3.2.2</ecNumber>
    </recommendedName>
    <alternativeName>
        <fullName evidence="5">Gamma-glutamylcysteine synthetase 2</fullName>
        <shortName evidence="5">GCS 2</shortName>
        <shortName evidence="5">Gamma-GCS 2</shortName>
    </alternativeName>
</protein>
<reference evidence="6 7" key="1">
    <citation type="journal article" date="2011" name="Stand. Genomic Sci.">
        <title>Complete genome sequence of Thermomonospora curvata type strain (B9).</title>
        <authorList>
            <person name="Chertkov O."/>
            <person name="Sikorski J."/>
            <person name="Nolan M."/>
            <person name="Lapidus A."/>
            <person name="Lucas S."/>
            <person name="Del Rio T.G."/>
            <person name="Tice H."/>
            <person name="Cheng J.F."/>
            <person name="Goodwin L."/>
            <person name="Pitluck S."/>
            <person name="Liolios K."/>
            <person name="Ivanova N."/>
            <person name="Mavromatis K."/>
            <person name="Mikhailova N."/>
            <person name="Ovchinnikova G."/>
            <person name="Pati A."/>
            <person name="Chen A."/>
            <person name="Palaniappan K."/>
            <person name="Djao O.D."/>
            <person name="Land M."/>
            <person name="Hauser L."/>
            <person name="Chang Y.J."/>
            <person name="Jeffries C.D."/>
            <person name="Brettin T."/>
            <person name="Han C."/>
            <person name="Detter J.C."/>
            <person name="Rohde M."/>
            <person name="Goker M."/>
            <person name="Woyke T."/>
            <person name="Bristow J."/>
            <person name="Eisen J.A."/>
            <person name="Markowitz V."/>
            <person name="Hugenholtz P."/>
            <person name="Klenk H.P."/>
            <person name="Kyrpides N.C."/>
        </authorList>
    </citation>
    <scope>NUCLEOTIDE SEQUENCE [LARGE SCALE GENOMIC DNA]</scope>
    <source>
        <strain evidence="7">ATCC 19995 / DSM 43183 / JCM 3096 / KCTC 9072 / NBRC 15933 / NCIMB 10081 / Henssen B9</strain>
    </source>
</reference>
<dbReference type="InterPro" id="IPR011793">
    <property type="entry name" value="YbdK"/>
</dbReference>
<dbReference type="NCBIfam" id="NF010041">
    <property type="entry name" value="PRK13517.1-1"/>
    <property type="match status" value="1"/>
</dbReference>
<name>D1A6U3_THECD</name>
<keyword evidence="1 5" id="KW-0436">Ligase</keyword>
<dbReference type="InterPro" id="IPR050141">
    <property type="entry name" value="GCL_type2/YbdK_subfam"/>
</dbReference>
<dbReference type="PANTHER" id="PTHR36510">
    <property type="entry name" value="GLUTAMATE--CYSTEINE LIGASE 2-RELATED"/>
    <property type="match status" value="1"/>
</dbReference>
<dbReference type="Pfam" id="PF04107">
    <property type="entry name" value="GCS2"/>
    <property type="match status" value="1"/>
</dbReference>
<dbReference type="eggNOG" id="COG2170">
    <property type="taxonomic scope" value="Bacteria"/>
</dbReference>
<dbReference type="AlphaFoldDB" id="D1A6U3"/>
<gene>
    <name evidence="6" type="ordered locus">Tcur_2802</name>
</gene>
<keyword evidence="2 5" id="KW-0547">Nucleotide-binding</keyword>
<comment type="catalytic activity">
    <reaction evidence="4 5">
        <text>L-cysteine + L-glutamate + ATP = gamma-L-glutamyl-L-cysteine + ADP + phosphate + H(+)</text>
        <dbReference type="Rhea" id="RHEA:13285"/>
        <dbReference type="ChEBI" id="CHEBI:15378"/>
        <dbReference type="ChEBI" id="CHEBI:29985"/>
        <dbReference type="ChEBI" id="CHEBI:30616"/>
        <dbReference type="ChEBI" id="CHEBI:35235"/>
        <dbReference type="ChEBI" id="CHEBI:43474"/>
        <dbReference type="ChEBI" id="CHEBI:58173"/>
        <dbReference type="ChEBI" id="CHEBI:456216"/>
        <dbReference type="EC" id="6.3.2.2"/>
    </reaction>
</comment>
<proteinExistence type="inferred from homology"/>
<dbReference type="OrthoDB" id="9803842at2"/>
<evidence type="ECO:0000256" key="2">
    <source>
        <dbReference type="ARBA" id="ARBA00022741"/>
    </source>
</evidence>
<dbReference type="SUPFAM" id="SSF55931">
    <property type="entry name" value="Glutamine synthetase/guanido kinase"/>
    <property type="match status" value="1"/>
</dbReference>
<dbReference type="Gene3D" id="3.30.590.20">
    <property type="match status" value="1"/>
</dbReference>
<keyword evidence="3 5" id="KW-0067">ATP-binding</keyword>
<dbReference type="InterPro" id="IPR014746">
    <property type="entry name" value="Gln_synth/guanido_kin_cat_dom"/>
</dbReference>
<evidence type="ECO:0000256" key="3">
    <source>
        <dbReference type="ARBA" id="ARBA00022840"/>
    </source>
</evidence>
<evidence type="ECO:0000313" key="6">
    <source>
        <dbReference type="EMBL" id="ACY98347.1"/>
    </source>
</evidence>
<comment type="similarity">
    <text evidence="5">Belongs to the glutamate--cysteine ligase type 2 family. YbdK subfamily.</text>
</comment>
<dbReference type="PANTHER" id="PTHR36510:SF1">
    <property type="entry name" value="GLUTAMATE--CYSTEINE LIGASE 2-RELATED"/>
    <property type="match status" value="1"/>
</dbReference>
<dbReference type="GO" id="GO:0042398">
    <property type="term" value="P:modified amino acid biosynthetic process"/>
    <property type="evidence" value="ECO:0007669"/>
    <property type="project" value="InterPro"/>
</dbReference>
<dbReference type="RefSeq" id="WP_012853131.1">
    <property type="nucleotide sequence ID" value="NC_013510.1"/>
</dbReference>
<dbReference type="InterPro" id="IPR006336">
    <property type="entry name" value="GCS2"/>
</dbReference>
<evidence type="ECO:0000256" key="1">
    <source>
        <dbReference type="ARBA" id="ARBA00022598"/>
    </source>
</evidence>
<dbReference type="EMBL" id="CP001738">
    <property type="protein sequence ID" value="ACY98347.1"/>
    <property type="molecule type" value="Genomic_DNA"/>
</dbReference>
<sequence length="372" mass="39887">MSVDGEALRFGVEEEFLVIDRRTRATVAGAPAVIERAAARLGDRVCGEITLVQVESRTRPCTTAAELAGQIAANRAHLAAAADGGGLGVIASGTPVLGGAVPSPITEGPRQNRGNATFRGLHHEAAFCALHVHVEMADRERAVRMSNHLRPHLPVLIALGANSPYWCERDTGYASWRTLLWSRWPVAGPPPYLESAEHYDTLVATMQEAGALVDVGNVFWDIRPSAHLPTLEVRVSDVPITAEESAALAALVRALITSLLPAVDRGEDGPHLRPELLRLAYWRAARDGLSGSGVDVHTGKLLPAVELAERLLETARPGLERHGDLGRVTGWLRRLIEHGDGASRQRRAARGGGLTGVVDHLLQQTAPMPRAV</sequence>
<evidence type="ECO:0000256" key="4">
    <source>
        <dbReference type="ARBA" id="ARBA00048819"/>
    </source>
</evidence>
<organism evidence="6 7">
    <name type="scientific">Thermomonospora curvata (strain ATCC 19995 / DSM 43183 / JCM 3096 / KCTC 9072 / NBRC 15933 / NCIMB 10081 / Henssen B9)</name>
    <dbReference type="NCBI Taxonomy" id="471852"/>
    <lineage>
        <taxon>Bacteria</taxon>
        <taxon>Bacillati</taxon>
        <taxon>Actinomycetota</taxon>
        <taxon>Actinomycetes</taxon>
        <taxon>Streptosporangiales</taxon>
        <taxon>Thermomonosporaceae</taxon>
        <taxon>Thermomonospora</taxon>
    </lineage>
</organism>
<dbReference type="KEGG" id="tcu:Tcur_2802"/>
<dbReference type="GO" id="GO:0004357">
    <property type="term" value="F:glutamate-cysteine ligase activity"/>
    <property type="evidence" value="ECO:0007669"/>
    <property type="project" value="UniProtKB-EC"/>
</dbReference>
<dbReference type="NCBIfam" id="TIGR02050">
    <property type="entry name" value="gshA_cyan_rel"/>
    <property type="match status" value="1"/>
</dbReference>
<dbReference type="HAMAP" id="MF_01609">
    <property type="entry name" value="Glu_cys_ligase_2"/>
    <property type="match status" value="1"/>
</dbReference>
<dbReference type="HOGENOM" id="CLU_044848_0_0_11"/>
<dbReference type="EC" id="6.3.2.2" evidence="5"/>